<reference evidence="1 2" key="1">
    <citation type="journal article" date="2018" name="PLoS Genet.">
        <title>Population sequencing reveals clonal diversity and ancestral inbreeding in the grapevine cultivar Chardonnay.</title>
        <authorList>
            <person name="Roach M.J."/>
            <person name="Johnson D.L."/>
            <person name="Bohlmann J."/>
            <person name="van Vuuren H.J."/>
            <person name="Jones S.J."/>
            <person name="Pretorius I.S."/>
            <person name="Schmidt S.A."/>
            <person name="Borneman A.R."/>
        </authorList>
    </citation>
    <scope>NUCLEOTIDE SEQUENCE [LARGE SCALE GENOMIC DNA]</scope>
    <source>
        <strain evidence="2">cv. Chardonnay</strain>
        <tissue evidence="1">Leaf</tissue>
    </source>
</reference>
<dbReference type="AlphaFoldDB" id="A0A438KEX5"/>
<gene>
    <name evidence="1" type="ORF">CK203_005117</name>
</gene>
<comment type="caution">
    <text evidence="1">The sequence shown here is derived from an EMBL/GenBank/DDBJ whole genome shotgun (WGS) entry which is preliminary data.</text>
</comment>
<accession>A0A438KEX5</accession>
<dbReference type="EMBL" id="QGNW01000008">
    <property type="protein sequence ID" value="RVX19751.1"/>
    <property type="molecule type" value="Genomic_DNA"/>
</dbReference>
<organism evidence="1 2">
    <name type="scientific">Vitis vinifera</name>
    <name type="common">Grape</name>
    <dbReference type="NCBI Taxonomy" id="29760"/>
    <lineage>
        <taxon>Eukaryota</taxon>
        <taxon>Viridiplantae</taxon>
        <taxon>Streptophyta</taxon>
        <taxon>Embryophyta</taxon>
        <taxon>Tracheophyta</taxon>
        <taxon>Spermatophyta</taxon>
        <taxon>Magnoliopsida</taxon>
        <taxon>eudicotyledons</taxon>
        <taxon>Gunneridae</taxon>
        <taxon>Pentapetalae</taxon>
        <taxon>rosids</taxon>
        <taxon>Vitales</taxon>
        <taxon>Vitaceae</taxon>
        <taxon>Viteae</taxon>
        <taxon>Vitis</taxon>
    </lineage>
</organism>
<dbReference type="Proteomes" id="UP000288805">
    <property type="component" value="Unassembled WGS sequence"/>
</dbReference>
<evidence type="ECO:0000313" key="1">
    <source>
        <dbReference type="EMBL" id="RVX19751.1"/>
    </source>
</evidence>
<evidence type="ECO:0000313" key="2">
    <source>
        <dbReference type="Proteomes" id="UP000288805"/>
    </source>
</evidence>
<name>A0A438KEX5_VITVI</name>
<sequence length="78" mass="8878">MFCSNEDIPAPKFVKSIMLFDWDVSPVSCCYRYTVDGLCANILCSDQAHMLLKSATNFYFLCLLLVKMESQHCTNLEA</sequence>
<proteinExistence type="predicted"/>
<protein>
    <submittedName>
        <fullName evidence="1">Uncharacterized protein</fullName>
    </submittedName>
</protein>